<proteinExistence type="predicted"/>
<name>A0A7E6FNF8_9MOLL</name>
<dbReference type="Gene3D" id="1.25.40.20">
    <property type="entry name" value="Ankyrin repeat-containing domain"/>
    <property type="match status" value="1"/>
</dbReference>
<gene>
    <name evidence="3" type="primary">LOC115223722</name>
</gene>
<feature type="region of interest" description="Disordered" evidence="1">
    <location>
        <begin position="1"/>
        <end position="81"/>
    </location>
</feature>
<accession>A0A7E6FNF8</accession>
<sequence>MGNWLGSNNEKSSTPSSSPPPPTPSTSFSPPTPSHPYSPPTPSTSFSPPTPSHPFSPPSRTTLSPPTSSTGTSQKQDTTKADKDVQRFLIQLLRDVSMAAYCPDPNVMHTALRLVDTFGPVKAFSTLWEMYPRLPSEKQISLFHIFLSLRVKYPGTLVFDEEELFLPHNGLLYFHKNQEWILLAYLIIGIQDYPDSLFHQMACFEDTSDLTLVEILQEYSLNIPPHIDLLIEKILVNGAPCEYLCAYRKAPALHVAAEIATVSGQFQTFSYVLQWASTSRNQLDATDRNKQTAFERICDLVDDHPSHSKKVLTLLLNEDCRLPHNTSESCRKIPVECVDAELFRLKEILESTALTGDYECAAVQCRRGVDLLLCCHQVKDLSKYYQGLYAIHLDKKKKVKLRSAHYTFTFLNYLENTFCYLKRIKEIDKDIDAILENVHKMEEDEANKFLLEKSKSSKSWPMLHFLLSGTKPRLQKFNASHMNISTLLESRTSNEIDKSSALELLMNLLRNGLLSGHDSAVKIHKILQLTLDIGCLDALDYCLNNKNINVVNARNETLLHSLVQTEVEDVQFYIKVMKLLLKKGIKKSMKDSQGRKAEDLVSIVRLPGALLKVENINCCDNLGNVMDEVKKLKSTGNRQLLASYCTVGMYMLLETGAPHSKSAQVVEFCTTSAMVAFALGFAETAVHDLAHAISWCNSVQDVLLVSDVYYRKGNYKMALKYCEKAYEFIPPDFMSNENYMKPILYETIKITVEGLHMTSFPCYKTKPDIYDVCKGLESFILQCLPLLFNIGNEAVKRGEDLLGAFAFNTFYTYWPYHAKDFLKTFHLRQLDTSVFKMDVMQKLIVLFVKHNFDLRKLALHDGDTYLHSCVKLSLYYGYFDLLELIINCRTIKKNELHIIDNNMRTAFDLLGFCRNSEFHERTQNILLLALMQVPSKKKISMQFPNPVYLNIGDGVVVRDGGGQTESAGITGMVSGTAAAVGKGGIATAAVSKKGIATAAVSKKGKATAAVSKKGMATAAVSNKRKATSAVSKKGMATAAVSKKGMATAAVSNKRKATSAVSKKGIATAAVGKEGIATSAVSNKGIATAAVSKKE</sequence>
<dbReference type="KEGG" id="osn:115223722"/>
<evidence type="ECO:0000256" key="1">
    <source>
        <dbReference type="SAM" id="MobiDB-lite"/>
    </source>
</evidence>
<organism evidence="2 3">
    <name type="scientific">Octopus sinensis</name>
    <name type="common">East Asian common octopus</name>
    <dbReference type="NCBI Taxonomy" id="2607531"/>
    <lineage>
        <taxon>Eukaryota</taxon>
        <taxon>Metazoa</taxon>
        <taxon>Spiralia</taxon>
        <taxon>Lophotrochozoa</taxon>
        <taxon>Mollusca</taxon>
        <taxon>Cephalopoda</taxon>
        <taxon>Coleoidea</taxon>
        <taxon>Octopodiformes</taxon>
        <taxon>Octopoda</taxon>
        <taxon>Incirrata</taxon>
        <taxon>Octopodidae</taxon>
        <taxon>Octopus</taxon>
    </lineage>
</organism>
<keyword evidence="2" id="KW-1185">Reference proteome</keyword>
<dbReference type="RefSeq" id="XP_036368407.1">
    <property type="nucleotide sequence ID" value="XM_036512514.1"/>
</dbReference>
<evidence type="ECO:0000313" key="3">
    <source>
        <dbReference type="RefSeq" id="XP_036368407.1"/>
    </source>
</evidence>
<feature type="compositionally biased region" description="Pro residues" evidence="1">
    <location>
        <begin position="17"/>
        <end position="57"/>
    </location>
</feature>
<feature type="compositionally biased region" description="Low complexity" evidence="1">
    <location>
        <begin position="58"/>
        <end position="73"/>
    </location>
</feature>
<protein>
    <submittedName>
        <fullName evidence="3">Uncharacterized protein LOC115223722</fullName>
    </submittedName>
</protein>
<reference evidence="3" key="1">
    <citation type="submission" date="2025-08" db="UniProtKB">
        <authorList>
            <consortium name="RefSeq"/>
        </authorList>
    </citation>
    <scope>IDENTIFICATION</scope>
</reference>
<dbReference type="SUPFAM" id="SSF48403">
    <property type="entry name" value="Ankyrin repeat"/>
    <property type="match status" value="1"/>
</dbReference>
<feature type="compositionally biased region" description="Polar residues" evidence="1">
    <location>
        <begin position="1"/>
        <end position="11"/>
    </location>
</feature>
<dbReference type="AlphaFoldDB" id="A0A7E6FNF8"/>
<dbReference type="InterPro" id="IPR036770">
    <property type="entry name" value="Ankyrin_rpt-contain_sf"/>
</dbReference>
<dbReference type="Proteomes" id="UP000515154">
    <property type="component" value="Linkage group LG23"/>
</dbReference>
<evidence type="ECO:0000313" key="2">
    <source>
        <dbReference type="Proteomes" id="UP000515154"/>
    </source>
</evidence>